<feature type="chain" id="PRO_5040924493" description="Phytase-like domain-containing protein" evidence="1">
    <location>
        <begin position="22"/>
        <end position="338"/>
    </location>
</feature>
<dbReference type="AlphaFoldDB" id="A0A9W6EUY3"/>
<keyword evidence="1" id="KW-0732">Signal</keyword>
<proteinExistence type="predicted"/>
<name>A0A9W6EUY3_9FLAO</name>
<protein>
    <recommendedName>
        <fullName evidence="2">Phytase-like domain-containing protein</fullName>
    </recommendedName>
</protein>
<keyword evidence="4" id="KW-1185">Reference proteome</keyword>
<evidence type="ECO:0000259" key="2">
    <source>
        <dbReference type="Pfam" id="PF13449"/>
    </source>
</evidence>
<evidence type="ECO:0000256" key="1">
    <source>
        <dbReference type="SAM" id="SignalP"/>
    </source>
</evidence>
<dbReference type="Proteomes" id="UP001143545">
    <property type="component" value="Unassembled WGS sequence"/>
</dbReference>
<evidence type="ECO:0000313" key="3">
    <source>
        <dbReference type="EMBL" id="GLB54065.1"/>
    </source>
</evidence>
<gene>
    <name evidence="3" type="ORF">NBRC110019_31060</name>
</gene>
<comment type="caution">
    <text evidence="3">The sequence shown here is derived from an EMBL/GenBank/DDBJ whole genome shotgun (WGS) entry which is preliminary data.</text>
</comment>
<dbReference type="EMBL" id="BRVP01000032">
    <property type="protein sequence ID" value="GLB54065.1"/>
    <property type="molecule type" value="Genomic_DNA"/>
</dbReference>
<sequence length="338" mass="38621">MKNISTLITILFFGLTATVFAQNTQLQFLDEYIIECGLNFNNTEIGGLSNIDYNANNSTFYFISDNRKRPRFHTATITINNSKIDTVQFQKNIYLNTKNVFLKHQKLDPESIRYIEDTNEFIISSEGNINQGINPSIIKVDSIGNMVSHFTLPDYFNANGKQHPENNGVFEGVSISFDKKGYWVSNEYPLINDPEHYTRITYYDDAAQKATKQFTYKLDSTKNFGITEILEYQPNQFLILERSYTKQEGNTIKIFDVNANKATNTLAIETLTEDDFTPAINNSEFNFNSVKGLKMDNVEGMCFGPLLPNGHQTLLLVSDSNFRCTQKTQIILMEILPM</sequence>
<feature type="domain" description="Phytase-like" evidence="2">
    <location>
        <begin position="43"/>
        <end position="322"/>
    </location>
</feature>
<dbReference type="RefSeq" id="WP_281756443.1">
    <property type="nucleotide sequence ID" value="NZ_BRVP01000032.1"/>
</dbReference>
<reference evidence="3" key="1">
    <citation type="submission" date="2022-07" db="EMBL/GenBank/DDBJ databases">
        <title>Taxonomy of Novel Oxalotrophic and Methylotrophic Bacteria.</title>
        <authorList>
            <person name="Sahin N."/>
            <person name="Tani A."/>
        </authorList>
    </citation>
    <scope>NUCLEOTIDE SEQUENCE</scope>
    <source>
        <strain evidence="3">AM327</strain>
    </source>
</reference>
<dbReference type="PANTHER" id="PTHR37957:SF1">
    <property type="entry name" value="PHYTASE-LIKE DOMAIN-CONTAINING PROTEIN"/>
    <property type="match status" value="1"/>
</dbReference>
<accession>A0A9W6EUY3</accession>
<dbReference type="PANTHER" id="PTHR37957">
    <property type="entry name" value="BLR7070 PROTEIN"/>
    <property type="match status" value="1"/>
</dbReference>
<dbReference type="InterPro" id="IPR027372">
    <property type="entry name" value="Phytase-like_dom"/>
</dbReference>
<dbReference type="Pfam" id="PF13449">
    <property type="entry name" value="Phytase-like"/>
    <property type="match status" value="1"/>
</dbReference>
<evidence type="ECO:0000313" key="4">
    <source>
        <dbReference type="Proteomes" id="UP001143545"/>
    </source>
</evidence>
<feature type="signal peptide" evidence="1">
    <location>
        <begin position="1"/>
        <end position="21"/>
    </location>
</feature>
<organism evidence="3 4">
    <name type="scientific">Neptunitalea chrysea</name>
    <dbReference type="NCBI Taxonomy" id="1647581"/>
    <lineage>
        <taxon>Bacteria</taxon>
        <taxon>Pseudomonadati</taxon>
        <taxon>Bacteroidota</taxon>
        <taxon>Flavobacteriia</taxon>
        <taxon>Flavobacteriales</taxon>
        <taxon>Flavobacteriaceae</taxon>
        <taxon>Neptunitalea</taxon>
    </lineage>
</organism>